<evidence type="ECO:0000256" key="1">
    <source>
        <dbReference type="ARBA" id="ARBA00004651"/>
    </source>
</evidence>
<sequence length="455" mass="50218">MNLASRFLLAIVSGILAVFAFPPFGWSLLVFVIWPLLFLAFRGAGFKNGFRLGVVHGALLYGISLSWFWNIFGTAAAGLWFLLALFTGLAGGLTGWASVRWPRAWWLAGYAAVVWSGIEYYRCEWFWLRFPWMTPGLALGPTWLSPIVGVYGAGFVVVFVATWLVFGRKKCRFAGMAILALLMARFPYSAYEPGKEVPVLAVQGENVGFEAYRDMTVKSGFRDGVIVWPEYAVPYDIKPGDADWDGTLKLASSHNALVVFGSVQELPQAKHYNVARMFDASGQLGTHAKNRPVPFMNDGEPGKQAVPVKTKYGALGTPICFDCDYTEVARRMVANGAMAFTVPSMDVKGWSEREHLQHAELFRHRAAENARWFAVASSSGTTQFIDPRGRRVSSLPLMDEGVLRGSIWLRDDRTFFNLAGWLFPWVLLGTAVVATVGLLVGGSRSRETSGGEDPP</sequence>
<dbReference type="KEGG" id="lamb:KBB96_06745"/>
<dbReference type="Proteomes" id="UP000676169">
    <property type="component" value="Chromosome"/>
</dbReference>
<comment type="similarity">
    <text evidence="2">Belongs to the CN hydrolase family. Apolipoprotein N-acyltransferase subfamily.</text>
</comment>
<evidence type="ECO:0000256" key="7">
    <source>
        <dbReference type="ARBA" id="ARBA00023136"/>
    </source>
</evidence>
<evidence type="ECO:0000256" key="9">
    <source>
        <dbReference type="SAM" id="Phobius"/>
    </source>
</evidence>
<dbReference type="PROSITE" id="PS50263">
    <property type="entry name" value="CN_HYDROLASE"/>
    <property type="match status" value="1"/>
</dbReference>
<reference evidence="11" key="1">
    <citation type="submission" date="2021-04" db="EMBL/GenBank/DDBJ databases">
        <title>Luteolibacter sp. 32A isolated from the skin of an Anderson's salamander (Ambystoma andersonii).</title>
        <authorList>
            <person name="Spergser J."/>
            <person name="Busse H.-J."/>
        </authorList>
    </citation>
    <scope>NUCLEOTIDE SEQUENCE</scope>
    <source>
        <strain evidence="11">32A</strain>
    </source>
</reference>
<protein>
    <recommendedName>
        <fullName evidence="10">CN hydrolase domain-containing protein</fullName>
    </recommendedName>
</protein>
<dbReference type="GO" id="GO:0016410">
    <property type="term" value="F:N-acyltransferase activity"/>
    <property type="evidence" value="ECO:0007669"/>
    <property type="project" value="InterPro"/>
</dbReference>
<evidence type="ECO:0000313" key="11">
    <source>
        <dbReference type="EMBL" id="QUE52585.1"/>
    </source>
</evidence>
<feature type="transmembrane region" description="Helical" evidence="9">
    <location>
        <begin position="49"/>
        <end position="69"/>
    </location>
</feature>
<dbReference type="Gene3D" id="3.60.110.10">
    <property type="entry name" value="Carbon-nitrogen hydrolase"/>
    <property type="match status" value="1"/>
</dbReference>
<keyword evidence="6 9" id="KW-1133">Transmembrane helix</keyword>
<gene>
    <name evidence="11" type="ORF">KBB96_06745</name>
</gene>
<feature type="transmembrane region" description="Helical" evidence="9">
    <location>
        <begin position="75"/>
        <end position="97"/>
    </location>
</feature>
<evidence type="ECO:0000259" key="10">
    <source>
        <dbReference type="PROSITE" id="PS50263"/>
    </source>
</evidence>
<keyword evidence="5 9" id="KW-0812">Transmembrane</keyword>
<name>A0A975PGH7_9BACT</name>
<evidence type="ECO:0000256" key="2">
    <source>
        <dbReference type="ARBA" id="ARBA00010065"/>
    </source>
</evidence>
<keyword evidence="12" id="KW-1185">Reference proteome</keyword>
<feature type="domain" description="CN hydrolase" evidence="10">
    <location>
        <begin position="184"/>
        <end position="409"/>
    </location>
</feature>
<accession>A0A975PGH7</accession>
<keyword evidence="4" id="KW-0808">Transferase</keyword>
<keyword evidence="8" id="KW-0012">Acyltransferase</keyword>
<feature type="transmembrane region" description="Helical" evidence="9">
    <location>
        <begin position="6"/>
        <end position="37"/>
    </location>
</feature>
<dbReference type="Pfam" id="PF00795">
    <property type="entry name" value="CN_hydrolase"/>
    <property type="match status" value="1"/>
</dbReference>
<dbReference type="InterPro" id="IPR004563">
    <property type="entry name" value="Apolipo_AcylTrfase"/>
</dbReference>
<dbReference type="AlphaFoldDB" id="A0A975PGH7"/>
<evidence type="ECO:0000256" key="5">
    <source>
        <dbReference type="ARBA" id="ARBA00022692"/>
    </source>
</evidence>
<keyword evidence="7 9" id="KW-0472">Membrane</keyword>
<feature type="transmembrane region" description="Helical" evidence="9">
    <location>
        <begin position="142"/>
        <end position="166"/>
    </location>
</feature>
<feature type="transmembrane region" description="Helical" evidence="9">
    <location>
        <begin position="104"/>
        <end position="122"/>
    </location>
</feature>
<dbReference type="PANTHER" id="PTHR38686:SF1">
    <property type="entry name" value="APOLIPOPROTEIN N-ACYLTRANSFERASE"/>
    <property type="match status" value="1"/>
</dbReference>
<keyword evidence="3" id="KW-1003">Cell membrane</keyword>
<dbReference type="InterPro" id="IPR003010">
    <property type="entry name" value="C-N_Hydrolase"/>
</dbReference>
<dbReference type="EMBL" id="CP073100">
    <property type="protein sequence ID" value="QUE52585.1"/>
    <property type="molecule type" value="Genomic_DNA"/>
</dbReference>
<dbReference type="RefSeq" id="WP_211633815.1">
    <property type="nucleotide sequence ID" value="NZ_CP073100.1"/>
</dbReference>
<dbReference type="SUPFAM" id="SSF56317">
    <property type="entry name" value="Carbon-nitrogen hydrolase"/>
    <property type="match status" value="1"/>
</dbReference>
<organism evidence="11 12">
    <name type="scientific">Luteolibacter ambystomatis</name>
    <dbReference type="NCBI Taxonomy" id="2824561"/>
    <lineage>
        <taxon>Bacteria</taxon>
        <taxon>Pseudomonadati</taxon>
        <taxon>Verrucomicrobiota</taxon>
        <taxon>Verrucomicrobiia</taxon>
        <taxon>Verrucomicrobiales</taxon>
        <taxon>Verrucomicrobiaceae</taxon>
        <taxon>Luteolibacter</taxon>
    </lineage>
</organism>
<feature type="transmembrane region" description="Helical" evidence="9">
    <location>
        <begin position="418"/>
        <end position="440"/>
    </location>
</feature>
<evidence type="ECO:0000256" key="6">
    <source>
        <dbReference type="ARBA" id="ARBA00022989"/>
    </source>
</evidence>
<dbReference type="Pfam" id="PF20154">
    <property type="entry name" value="LNT_N"/>
    <property type="match status" value="1"/>
</dbReference>
<comment type="subcellular location">
    <subcellularLocation>
        <location evidence="1">Cell membrane</location>
        <topology evidence="1">Multi-pass membrane protein</topology>
    </subcellularLocation>
</comment>
<evidence type="ECO:0000256" key="8">
    <source>
        <dbReference type="ARBA" id="ARBA00023315"/>
    </source>
</evidence>
<dbReference type="InterPro" id="IPR045378">
    <property type="entry name" value="LNT_N"/>
</dbReference>
<dbReference type="PANTHER" id="PTHR38686">
    <property type="entry name" value="APOLIPOPROTEIN N-ACYLTRANSFERASE"/>
    <property type="match status" value="1"/>
</dbReference>
<dbReference type="GO" id="GO:0042158">
    <property type="term" value="P:lipoprotein biosynthetic process"/>
    <property type="evidence" value="ECO:0007669"/>
    <property type="project" value="InterPro"/>
</dbReference>
<evidence type="ECO:0000256" key="4">
    <source>
        <dbReference type="ARBA" id="ARBA00022679"/>
    </source>
</evidence>
<dbReference type="InterPro" id="IPR036526">
    <property type="entry name" value="C-N_Hydrolase_sf"/>
</dbReference>
<proteinExistence type="inferred from homology"/>
<evidence type="ECO:0000256" key="3">
    <source>
        <dbReference type="ARBA" id="ARBA00022475"/>
    </source>
</evidence>
<dbReference type="GO" id="GO:0005886">
    <property type="term" value="C:plasma membrane"/>
    <property type="evidence" value="ECO:0007669"/>
    <property type="project" value="UniProtKB-SubCell"/>
</dbReference>
<evidence type="ECO:0000313" key="12">
    <source>
        <dbReference type="Proteomes" id="UP000676169"/>
    </source>
</evidence>